<evidence type="ECO:0000313" key="2">
    <source>
        <dbReference type="EMBL" id="KDR65008.1"/>
    </source>
</evidence>
<dbReference type="OrthoDB" id="3224413at2759"/>
<name>A0A067SE31_GALM3</name>
<gene>
    <name evidence="2" type="ORF">GALMADRAFT_260377</name>
</gene>
<dbReference type="Proteomes" id="UP000027222">
    <property type="component" value="Unassembled WGS sequence"/>
</dbReference>
<dbReference type="Pfam" id="PF20415">
    <property type="entry name" value="DUF6699"/>
    <property type="match status" value="1"/>
</dbReference>
<dbReference type="HOGENOM" id="CLU_085813_0_0_1"/>
<accession>A0A067SE31</accession>
<feature type="domain" description="DUF6699" evidence="1">
    <location>
        <begin position="84"/>
        <end position="217"/>
    </location>
</feature>
<reference evidence="3" key="1">
    <citation type="journal article" date="2014" name="Proc. Natl. Acad. Sci. U.S.A.">
        <title>Extensive sampling of basidiomycete genomes demonstrates inadequacy of the white-rot/brown-rot paradigm for wood decay fungi.</title>
        <authorList>
            <person name="Riley R."/>
            <person name="Salamov A.A."/>
            <person name="Brown D.W."/>
            <person name="Nagy L.G."/>
            <person name="Floudas D."/>
            <person name="Held B.W."/>
            <person name="Levasseur A."/>
            <person name="Lombard V."/>
            <person name="Morin E."/>
            <person name="Otillar R."/>
            <person name="Lindquist E.A."/>
            <person name="Sun H."/>
            <person name="LaButti K.M."/>
            <person name="Schmutz J."/>
            <person name="Jabbour D."/>
            <person name="Luo H."/>
            <person name="Baker S.E."/>
            <person name="Pisabarro A.G."/>
            <person name="Walton J.D."/>
            <person name="Blanchette R.A."/>
            <person name="Henrissat B."/>
            <person name="Martin F."/>
            <person name="Cullen D."/>
            <person name="Hibbett D.S."/>
            <person name="Grigoriev I.V."/>
        </authorList>
    </citation>
    <scope>NUCLEOTIDE SEQUENCE [LARGE SCALE GENOMIC DNA]</scope>
    <source>
        <strain evidence="3">CBS 339.88</strain>
    </source>
</reference>
<keyword evidence="3" id="KW-1185">Reference proteome</keyword>
<organism evidence="2 3">
    <name type="scientific">Galerina marginata (strain CBS 339.88)</name>
    <dbReference type="NCBI Taxonomy" id="685588"/>
    <lineage>
        <taxon>Eukaryota</taxon>
        <taxon>Fungi</taxon>
        <taxon>Dikarya</taxon>
        <taxon>Basidiomycota</taxon>
        <taxon>Agaricomycotina</taxon>
        <taxon>Agaricomycetes</taxon>
        <taxon>Agaricomycetidae</taxon>
        <taxon>Agaricales</taxon>
        <taxon>Agaricineae</taxon>
        <taxon>Strophariaceae</taxon>
        <taxon>Galerina</taxon>
    </lineage>
</organism>
<dbReference type="STRING" id="685588.A0A067SE31"/>
<protein>
    <recommendedName>
        <fullName evidence="1">DUF6699 domain-containing protein</fullName>
    </recommendedName>
</protein>
<dbReference type="AlphaFoldDB" id="A0A067SE31"/>
<sequence length="231" mass="26783">MLHHNFKHVRFTDQNIFYSPPPANHPSLSYSGPTVARSTGNFTYRNEPVWGLPRSLPYGFSTSTISRNSGCVHLHRYLEMSSVNWNLLDPPSTITRDHRPIQSRMFLEPATHPPLSVITIISPYLPWIIKVHASHRPYLTVGDVFNAVYRYLRTNITKAEFNSLRSVNSLSQQRATCAYEWRYRRHRDARVYRAEKNGGMKRVDLLMGNSRFIGISNTCCLSDEWQLNVTW</sequence>
<dbReference type="InterPro" id="IPR046522">
    <property type="entry name" value="DUF6699"/>
</dbReference>
<proteinExistence type="predicted"/>
<dbReference type="EMBL" id="KL142589">
    <property type="protein sequence ID" value="KDR65008.1"/>
    <property type="molecule type" value="Genomic_DNA"/>
</dbReference>
<evidence type="ECO:0000259" key="1">
    <source>
        <dbReference type="Pfam" id="PF20415"/>
    </source>
</evidence>
<evidence type="ECO:0000313" key="3">
    <source>
        <dbReference type="Proteomes" id="UP000027222"/>
    </source>
</evidence>